<dbReference type="GO" id="GO:0016020">
    <property type="term" value="C:membrane"/>
    <property type="evidence" value="ECO:0007669"/>
    <property type="project" value="InterPro"/>
</dbReference>
<keyword evidence="1" id="KW-1133">Transmembrane helix</keyword>
<evidence type="ECO:0000313" key="3">
    <source>
        <dbReference type="Proteomes" id="UP000008632"/>
    </source>
</evidence>
<keyword evidence="3" id="KW-1185">Reference proteome</keyword>
<reference evidence="2 3" key="1">
    <citation type="submission" date="2011-01" db="EMBL/GenBank/DDBJ databases">
        <title>Complete sequence of Pseudoxanthomonas suwonensis 11-1.</title>
        <authorList>
            <consortium name="US DOE Joint Genome Institute"/>
            <person name="Lucas S."/>
            <person name="Copeland A."/>
            <person name="Lapidus A."/>
            <person name="Cheng J.-F."/>
            <person name="Goodwin L."/>
            <person name="Pitluck S."/>
            <person name="Teshima H."/>
            <person name="Detter J.C."/>
            <person name="Han C."/>
            <person name="Tapia R."/>
            <person name="Land M."/>
            <person name="Hauser L."/>
            <person name="Kyrpides N."/>
            <person name="Ivanova N."/>
            <person name="Ovchinnikova G."/>
            <person name="Siebers A.K."/>
            <person name="Allgaier M."/>
            <person name="Thelen M.P."/>
            <person name="Hugenholtz P."/>
            <person name="Gladden J."/>
            <person name="Woyke T."/>
        </authorList>
    </citation>
    <scope>NUCLEOTIDE SEQUENCE [LARGE SCALE GENOMIC DNA]</scope>
    <source>
        <strain evidence="3">11-1</strain>
    </source>
</reference>
<feature type="transmembrane region" description="Helical" evidence="1">
    <location>
        <begin position="57"/>
        <end position="78"/>
    </location>
</feature>
<organism evidence="2 3">
    <name type="scientific">Pseudoxanthomonas suwonensis (strain 11-1)</name>
    <dbReference type="NCBI Taxonomy" id="743721"/>
    <lineage>
        <taxon>Bacteria</taxon>
        <taxon>Pseudomonadati</taxon>
        <taxon>Pseudomonadota</taxon>
        <taxon>Gammaproteobacteria</taxon>
        <taxon>Lysobacterales</taxon>
        <taxon>Lysobacteraceae</taxon>
        <taxon>Pseudoxanthomonas</taxon>
    </lineage>
</organism>
<sequence length="171" mass="18475">MARTALLVVGSFVALEIAIRAWARLGLEVDSTIHLAGPLYLTHTINETRVMLFGWSAIAWLLIALLIASIFCSFFFWVGRAQPGLGHHWMVRLGFLASAALVAIALLNAAEYVALGGVTDYLAMVDLETKRVRVINIADIVVVLASVAAVVGQIGTTVELVRRSIFRTGVT</sequence>
<accession>E6WWK1</accession>
<dbReference type="HOGENOM" id="CLU_1561608_0_0_6"/>
<keyword evidence="1" id="KW-0812">Transmembrane</keyword>
<evidence type="ECO:0000256" key="1">
    <source>
        <dbReference type="SAM" id="Phobius"/>
    </source>
</evidence>
<protein>
    <submittedName>
        <fullName evidence="2">Uncharacterized protein</fullName>
    </submittedName>
</protein>
<dbReference type="GO" id="GO:0004190">
    <property type="term" value="F:aspartic-type endopeptidase activity"/>
    <property type="evidence" value="ECO:0007669"/>
    <property type="project" value="InterPro"/>
</dbReference>
<name>E6WWK1_PSEUU</name>
<dbReference type="KEGG" id="psu:Psesu_2723"/>
<dbReference type="Pfam" id="PF01252">
    <property type="entry name" value="Peptidase_A8"/>
    <property type="match status" value="1"/>
</dbReference>
<dbReference type="AlphaFoldDB" id="E6WWK1"/>
<dbReference type="GO" id="GO:0006508">
    <property type="term" value="P:proteolysis"/>
    <property type="evidence" value="ECO:0007669"/>
    <property type="project" value="InterPro"/>
</dbReference>
<gene>
    <name evidence="2" type="ordered locus">Psesu_2723</name>
</gene>
<dbReference type="EMBL" id="CP002446">
    <property type="protein sequence ID" value="ADV28550.1"/>
    <property type="molecule type" value="Genomic_DNA"/>
</dbReference>
<dbReference type="RefSeq" id="WP_013536376.1">
    <property type="nucleotide sequence ID" value="NC_014924.1"/>
</dbReference>
<feature type="transmembrane region" description="Helical" evidence="1">
    <location>
        <begin position="134"/>
        <end position="158"/>
    </location>
</feature>
<feature type="transmembrane region" description="Helical" evidence="1">
    <location>
        <begin position="90"/>
        <end position="114"/>
    </location>
</feature>
<evidence type="ECO:0000313" key="2">
    <source>
        <dbReference type="EMBL" id="ADV28550.1"/>
    </source>
</evidence>
<keyword evidence="1" id="KW-0472">Membrane</keyword>
<proteinExistence type="predicted"/>
<dbReference type="InterPro" id="IPR001872">
    <property type="entry name" value="Peptidase_A8"/>
</dbReference>
<dbReference type="Proteomes" id="UP000008632">
    <property type="component" value="Chromosome"/>
</dbReference>